<dbReference type="RefSeq" id="WP_191632497.1">
    <property type="nucleotide sequence ID" value="NZ_JADDUM010000214.1"/>
</dbReference>
<dbReference type="Pfam" id="PF01593">
    <property type="entry name" value="Amino_oxidase"/>
    <property type="match status" value="1"/>
</dbReference>
<keyword evidence="3" id="KW-1185">Reference proteome</keyword>
<dbReference type="Gene3D" id="3.50.50.60">
    <property type="entry name" value="FAD/NAD(P)-binding domain"/>
    <property type="match status" value="1"/>
</dbReference>
<dbReference type="InterPro" id="IPR036188">
    <property type="entry name" value="FAD/NAD-bd_sf"/>
</dbReference>
<protein>
    <submittedName>
        <fullName evidence="2">FAD-dependent oxidoreductase</fullName>
    </submittedName>
</protein>
<accession>A0ABR9SY08</accession>
<organism evidence="2 3">
    <name type="scientific">Pseudomonas cyclaminis</name>
    <dbReference type="NCBI Taxonomy" id="2781239"/>
    <lineage>
        <taxon>Bacteria</taxon>
        <taxon>Pseudomonadati</taxon>
        <taxon>Pseudomonadota</taxon>
        <taxon>Gammaproteobacteria</taxon>
        <taxon>Pseudomonadales</taxon>
        <taxon>Pseudomonadaceae</taxon>
        <taxon>Pseudomonas</taxon>
    </lineage>
</organism>
<reference evidence="2 3" key="1">
    <citation type="submission" date="2020-10" db="EMBL/GenBank/DDBJ databases">
        <title>The draft genomes of Cyclamen pathogen Pseudomonas sp.</title>
        <authorList>
            <person name="Fujikawa T."/>
            <person name="Sawada H."/>
        </authorList>
    </citation>
    <scope>NUCLEOTIDE SEQUENCE [LARGE SCALE GENOMIC DNA]</scope>
    <source>
        <strain evidence="2 3">MAFF 301449</strain>
    </source>
</reference>
<comment type="caution">
    <text evidence="2">The sequence shown here is derived from an EMBL/GenBank/DDBJ whole genome shotgun (WGS) entry which is preliminary data.</text>
</comment>
<evidence type="ECO:0000313" key="3">
    <source>
        <dbReference type="Proteomes" id="UP000613075"/>
    </source>
</evidence>
<dbReference type="InterPro" id="IPR002937">
    <property type="entry name" value="Amino_oxidase"/>
</dbReference>
<evidence type="ECO:0000259" key="1">
    <source>
        <dbReference type="Pfam" id="PF01593"/>
    </source>
</evidence>
<sequence>MAWFPSLAALGGSSGTRTMAGPQTIGQLKSGTSRLVDAYPYDYASILRASSPESGWLAQPLEGAEKDARIVIIGAGMSGLLTARELLRAGLNVVLYERNELEQVDDDWHRYMHGRTCSFVRKLEADTVCELGAMRFPGKAKVTWEIFGDILGDDTLLELFPNPGLVPTVLCQDGIAHRWMVGSIQAPDLPPQFIQVSADVRNAINDIQGGGSSILQILQLLEQPSLSAEEESRIQAFWTAMIERFDKLDLGTWLLGNVAQPKGWTPEQLAIFVNVGFGTGGMGSMFSMGFLEMLRIWLWDYLDEYALPAGMGSGMIAHAILKKLRDEFGPAGKNTFTVHERHEVQEMGVFVSADGGSAQAGLLVRNLNAEGAAGFALIPVNTDHIVAAIPHTALLTMMSLASELSYPRNGLRVEIPINGVPHAFHSYFDKTWPSAIYKSHIAPLKNALARLNMMNASKSFYVTPQAPWEQGSALANTWARIDDRPIRCLMSEGWTRASYFIPAIAEDRPGPVAVLLSYSWNLDSIMARSVLDIAPSRENGTLGIADFTENPVWFGPGFSREWWRSYRAWASVLPYVQNPTRQVRTTVYFHSLLGNKQDDPNAIGVDWQDQIGTTGGFKLDAPGDFATSNALCNLYLFTQDPAFNSQARDRVYRQIFLSSDSASNYPGWCEGAFMSGMNAAIGVLASINQNKLKPEPAQLLQGNPLAAVNPLVPLKPYARQP</sequence>
<feature type="domain" description="Amine oxidase" evidence="1">
    <location>
        <begin position="77"/>
        <end position="395"/>
    </location>
</feature>
<proteinExistence type="predicted"/>
<dbReference type="SUPFAM" id="SSF51905">
    <property type="entry name" value="FAD/NAD(P)-binding domain"/>
    <property type="match status" value="1"/>
</dbReference>
<evidence type="ECO:0000313" key="2">
    <source>
        <dbReference type="EMBL" id="MBE8593795.1"/>
    </source>
</evidence>
<gene>
    <name evidence="2" type="ORF">IQK56_24355</name>
</gene>
<dbReference type="Proteomes" id="UP000613075">
    <property type="component" value="Unassembled WGS sequence"/>
</dbReference>
<name>A0ABR9SY08_9PSED</name>
<dbReference type="EMBL" id="JADDUM010000214">
    <property type="protein sequence ID" value="MBE8593795.1"/>
    <property type="molecule type" value="Genomic_DNA"/>
</dbReference>
<dbReference type="Gene3D" id="3.90.660.60">
    <property type="match status" value="1"/>
</dbReference>